<dbReference type="SMART" id="SM00801">
    <property type="entry name" value="dDENN"/>
    <property type="match status" value="1"/>
</dbReference>
<evidence type="ECO:0000256" key="1">
    <source>
        <dbReference type="ARBA" id="ARBA00022723"/>
    </source>
</evidence>
<dbReference type="PROSITE" id="PS50081">
    <property type="entry name" value="ZF_DAG_PE_2"/>
    <property type="match status" value="1"/>
</dbReference>
<dbReference type="Pfam" id="PF02141">
    <property type="entry name" value="DENN"/>
    <property type="match status" value="1"/>
</dbReference>
<reference evidence="8" key="2">
    <citation type="submission" date="2019-10" db="EMBL/GenBank/DDBJ databases">
        <title>Conservation and host-specific expression of non-tandemly repeated heterogenous ribosome RNA gene in arbuscular mycorrhizal fungi.</title>
        <authorList>
            <person name="Maeda T."/>
            <person name="Kobayashi Y."/>
            <person name="Nakagawa T."/>
            <person name="Ezawa T."/>
            <person name="Yamaguchi K."/>
            <person name="Bino T."/>
            <person name="Nishimoto Y."/>
            <person name="Shigenobu S."/>
            <person name="Kawaguchi M."/>
        </authorList>
    </citation>
    <scope>NUCLEOTIDE SEQUENCE</scope>
    <source>
        <strain evidence="8">HR1</strain>
    </source>
</reference>
<feature type="compositionally biased region" description="Basic and acidic residues" evidence="4">
    <location>
        <begin position="51"/>
        <end position="63"/>
    </location>
</feature>
<dbReference type="GO" id="GO:0031410">
    <property type="term" value="C:cytoplasmic vesicle"/>
    <property type="evidence" value="ECO:0007669"/>
    <property type="project" value="TreeGrafter"/>
</dbReference>
<evidence type="ECO:0000259" key="6">
    <source>
        <dbReference type="PROSITE" id="PS50211"/>
    </source>
</evidence>
<feature type="domain" description="UDENN" evidence="6">
    <location>
        <begin position="273"/>
        <end position="1101"/>
    </location>
</feature>
<dbReference type="Pfam" id="PF03456">
    <property type="entry name" value="uDENN"/>
    <property type="match status" value="1"/>
</dbReference>
<dbReference type="InterPro" id="IPR046349">
    <property type="entry name" value="C1-like_sf"/>
</dbReference>
<dbReference type="Proteomes" id="UP000615446">
    <property type="component" value="Unassembled WGS sequence"/>
</dbReference>
<dbReference type="EMBL" id="BEXD01004330">
    <property type="protein sequence ID" value="GBC09819.1"/>
    <property type="molecule type" value="Genomic_DNA"/>
</dbReference>
<reference evidence="7 9" key="1">
    <citation type="submission" date="2017-11" db="EMBL/GenBank/DDBJ databases">
        <title>The genome of Rhizophagus clarus HR1 reveals common genetic basis of auxotrophy among arbuscular mycorrhizal fungi.</title>
        <authorList>
            <person name="Kobayashi Y."/>
        </authorList>
    </citation>
    <scope>NUCLEOTIDE SEQUENCE [LARGE SCALE GENOMIC DNA]</scope>
    <source>
        <strain evidence="7 9">HR1</strain>
    </source>
</reference>
<name>A0A2Z6SQ02_9GLOM</name>
<dbReference type="PANTHER" id="PTHR12296">
    <property type="entry name" value="DENN DOMAIN-CONTAINING PROTEIN 4"/>
    <property type="match status" value="1"/>
</dbReference>
<protein>
    <submittedName>
        <fullName evidence="8">DDENN domain-containing protein</fullName>
    </submittedName>
</protein>
<dbReference type="InterPro" id="IPR002219">
    <property type="entry name" value="PKC_DAG/PE"/>
</dbReference>
<evidence type="ECO:0000256" key="4">
    <source>
        <dbReference type="SAM" id="MobiDB-lite"/>
    </source>
</evidence>
<dbReference type="SMART" id="SM00800">
    <property type="entry name" value="uDENN"/>
    <property type="match status" value="1"/>
</dbReference>
<feature type="region of interest" description="Disordered" evidence="4">
    <location>
        <begin position="51"/>
        <end position="130"/>
    </location>
</feature>
<dbReference type="OrthoDB" id="6019893at2759"/>
<evidence type="ECO:0000313" key="9">
    <source>
        <dbReference type="Proteomes" id="UP000247702"/>
    </source>
</evidence>
<dbReference type="InterPro" id="IPR037516">
    <property type="entry name" value="Tripartite_DENN"/>
</dbReference>
<evidence type="ECO:0000256" key="3">
    <source>
        <dbReference type="SAM" id="Coils"/>
    </source>
</evidence>
<dbReference type="Pfam" id="PF03455">
    <property type="entry name" value="dDENN"/>
    <property type="match status" value="1"/>
</dbReference>
<feature type="compositionally biased region" description="Polar residues" evidence="4">
    <location>
        <begin position="106"/>
        <end position="125"/>
    </location>
</feature>
<dbReference type="InterPro" id="IPR051696">
    <property type="entry name" value="DENN_Domain_GEFs"/>
</dbReference>
<feature type="coiled-coil region" evidence="3">
    <location>
        <begin position="385"/>
        <end position="437"/>
    </location>
</feature>
<keyword evidence="1" id="KW-0479">Metal-binding</keyword>
<dbReference type="Gene3D" id="3.30.60.20">
    <property type="match status" value="1"/>
</dbReference>
<evidence type="ECO:0000313" key="8">
    <source>
        <dbReference type="EMBL" id="GES88840.1"/>
    </source>
</evidence>
<keyword evidence="3" id="KW-0175">Coiled coil</keyword>
<sequence length="1190" mass="134737">MLKRKTIDKRFVDYVFLAGLPPNFQINPKEQKSINQLSSSNHENEKLIIKEEQSNESNGKDDVTLQDDSTDDSTEEGIKNLNLKENDTTKTNDDDTITSDVDKTSSTDVKSTPVQSDVTSDTTISAPDDNDNKTSDIFNASKKLFERYSKELVINDDESKIFDSLFESIRINILKFDQERDEFLKSMGKEIKKIKVPSFTARKSFNVDLKNNDETRESECGSVTSTEIKDFDDELLETDSILNFSNNDIKEKSCDVRSSYQNVVPQQPSSKQNVVDSGNLLHPLKQKFSPKLLSRYPKDDYPKEGTFPAYVPMFCFPNDIMIRESDTCPAATFHGFVMTQEDGSQRYGVCLTTFEPIPDDLFEELNEQQKIWREANMSHSEIEYAESLNEKIRVERRRIETARAKIVLQGHISSKELEEIEKEKADAKEKLALYNELLQPIKLGVLDKSNLWIPKCIGIISHLAWHDILKDWLCAIAIPMIEGLKERNVPIKSLVPLERYIVNLVHEIPLPPPGKLQVAISVNDMTLFCARPALNQMPIMKDFSLYPLFRSLSIKNIVTLFEVALAEGKILIISSYPDMLYQVAHSITYLIYPLYWQGVFIPVLPARLMACLQAPVPYIMGIERQYKGIDLLPEDACIIDVDKDTILMAKLPIQIPSKQRKKLIQSLETYSPMHTRYDVPYGVPTFIQRAYPNGRFTPMSNKSKLYDKTAGDRICSVIGTPSRAIPLALSMSNSFDPENGLMRTNSNGEIDQVLHLAPIYDTFDNDNLSHNSNDSSSSNVSDLFGNNNNIGLSNSGIKTHKVVRSSVSMSNIKLGNNDNSAHPIQRRFSNFVPPSFSSNKVDLKSLDKFGKKTKQRLSTITGGARKSIMTFKNKALTKNRFSIIVRDSPSNFVNDNSMISPPTSPGSTNYSESLFDDLSSISYSNKSLLSKVGSEKNYTQKEGHLMVLLPSDIEAYGQKSGINTWMMEGLACGICRNSLGINPVYKCEGCSVMIHDECLNDVVYPCIPACFDESKVSEAFLRVFASLLRNYRYFLVNNDTTSCDTIHENEFDTVEDVNESFKRDLFLKTFDKDEKEFVSNLVDSQSFSQFITERAISKIENYDILYFDEIIKAKLNRSKLKLSKESTSFLDDSSFDISQTIRAMKPNEEGLNELGFEGYVRLPDCLDPELMSTPRPVRDGWSNGFGKGWR</sequence>
<proteinExistence type="predicted"/>
<feature type="compositionally biased region" description="Acidic residues" evidence="4">
    <location>
        <begin position="64"/>
        <end position="75"/>
    </location>
</feature>
<organism evidence="7 9">
    <name type="scientific">Rhizophagus clarus</name>
    <dbReference type="NCBI Taxonomy" id="94130"/>
    <lineage>
        <taxon>Eukaryota</taxon>
        <taxon>Fungi</taxon>
        <taxon>Fungi incertae sedis</taxon>
        <taxon>Mucoromycota</taxon>
        <taxon>Glomeromycotina</taxon>
        <taxon>Glomeromycetes</taxon>
        <taxon>Glomerales</taxon>
        <taxon>Glomeraceae</taxon>
        <taxon>Rhizophagus</taxon>
    </lineage>
</organism>
<evidence type="ECO:0000256" key="2">
    <source>
        <dbReference type="ARBA" id="ARBA00022833"/>
    </source>
</evidence>
<dbReference type="EMBL" id="BLAL01000182">
    <property type="protein sequence ID" value="GES88840.1"/>
    <property type="molecule type" value="Genomic_DNA"/>
</dbReference>
<dbReference type="InterPro" id="IPR005113">
    <property type="entry name" value="uDENN_dom"/>
</dbReference>
<dbReference type="Gene3D" id="3.40.50.11500">
    <property type="match status" value="1"/>
</dbReference>
<comment type="caution">
    <text evidence="7">The sequence shown here is derived from an EMBL/GenBank/DDBJ whole genome shotgun (WGS) entry which is preliminary data.</text>
</comment>
<dbReference type="InterPro" id="IPR005112">
    <property type="entry name" value="dDENN_dom"/>
</dbReference>
<gene>
    <name evidence="8" type="ORF">RCL2_001576800</name>
    <name evidence="7" type="ORF">RclHR1_09130009</name>
</gene>
<evidence type="ECO:0000259" key="5">
    <source>
        <dbReference type="PROSITE" id="PS50081"/>
    </source>
</evidence>
<dbReference type="SUPFAM" id="SSF57889">
    <property type="entry name" value="Cysteine-rich domain"/>
    <property type="match status" value="1"/>
</dbReference>
<evidence type="ECO:0000313" key="7">
    <source>
        <dbReference type="EMBL" id="GBC09819.1"/>
    </source>
</evidence>
<dbReference type="InterPro" id="IPR043153">
    <property type="entry name" value="DENN_C"/>
</dbReference>
<dbReference type="PROSITE" id="PS50211">
    <property type="entry name" value="DENN"/>
    <property type="match status" value="1"/>
</dbReference>
<dbReference type="AlphaFoldDB" id="A0A2Z6SQ02"/>
<feature type="domain" description="Phorbol-ester/DAG-type" evidence="5">
    <location>
        <begin position="957"/>
        <end position="1006"/>
    </location>
</feature>
<dbReference type="InterPro" id="IPR001194">
    <property type="entry name" value="cDENN_dom"/>
</dbReference>
<dbReference type="SMART" id="SM00799">
    <property type="entry name" value="DENN"/>
    <property type="match status" value="1"/>
</dbReference>
<dbReference type="PANTHER" id="PTHR12296:SF21">
    <property type="entry name" value="DENN DOMAIN-CONTAINING PROTEIN 3"/>
    <property type="match status" value="1"/>
</dbReference>
<keyword evidence="2" id="KW-0862">Zinc</keyword>
<keyword evidence="9" id="KW-1185">Reference proteome</keyword>
<dbReference type="Gene3D" id="3.30.450.200">
    <property type="match status" value="1"/>
</dbReference>
<feature type="compositionally biased region" description="Basic and acidic residues" evidence="4">
    <location>
        <begin position="76"/>
        <end position="93"/>
    </location>
</feature>
<dbReference type="GO" id="GO:0046872">
    <property type="term" value="F:metal ion binding"/>
    <property type="evidence" value="ECO:0007669"/>
    <property type="project" value="UniProtKB-KW"/>
</dbReference>
<dbReference type="GO" id="GO:0032483">
    <property type="term" value="P:regulation of Rab protein signal transduction"/>
    <property type="evidence" value="ECO:0007669"/>
    <property type="project" value="TreeGrafter"/>
</dbReference>
<dbReference type="Proteomes" id="UP000247702">
    <property type="component" value="Unassembled WGS sequence"/>
</dbReference>
<accession>A0A2Z6SQ02</accession>